<comment type="similarity">
    <text evidence="6">Belongs to the insect chemoreceptor superfamily. Gustatory receptor (GR) family.</text>
</comment>
<evidence type="ECO:0000256" key="1">
    <source>
        <dbReference type="ARBA" id="ARBA00004651"/>
    </source>
</evidence>
<feature type="transmembrane region" description="Helical" evidence="6">
    <location>
        <begin position="72"/>
        <end position="91"/>
    </location>
</feature>
<comment type="function">
    <text evidence="6">Gustatory receptor which mediates acceptance or avoidance behavior, depending on its substrates.</text>
</comment>
<feature type="transmembrane region" description="Helical" evidence="6">
    <location>
        <begin position="162"/>
        <end position="182"/>
    </location>
</feature>
<sequence length="413" mass="47518">MAIFFCKNILSTIFLLTQHGNLHRVPKEAFFRSRFRFYRDHKLLLKLFVFLGVMPLAREAGKVTFNWKSPQMLYAIFFYIFTSTLVLRVGYERIKMLVTITEFDEYIYAIIFIIFLIPHFWIPYVGWAVAHRVAYYKTMWGSFQVRFYRVTGTTLTFPTLNALIIILFIGCVLLSIVFLYSLSRLMDGFLLWHTIAYFHIITMINMNAALLYINSKATITASNSLSTCFEKEMKKDCNARQISQYRILWLNLSDILQTLGNTYARTYSTYCLFMAINITIGSYGALSEIFDSGFSYKVLGLIVLTIYCACLLFIVCNCAHNATSVIAQGVQDTLLSANLLRMDIQAQKEIDLFISAIELNPPVVSMEGYGLINRKLLTSTISTITIYLIVLLQFKLSIITEKTLRAKFATQLK</sequence>
<feature type="transmembrane region" description="Helical" evidence="6">
    <location>
        <begin position="298"/>
        <end position="315"/>
    </location>
</feature>
<keyword evidence="6 7" id="KW-0675">Receptor</keyword>
<evidence type="ECO:0000256" key="4">
    <source>
        <dbReference type="ARBA" id="ARBA00022989"/>
    </source>
</evidence>
<keyword evidence="6" id="KW-0807">Transducer</keyword>
<dbReference type="GO" id="GO:0050909">
    <property type="term" value="P:sensory perception of taste"/>
    <property type="evidence" value="ECO:0007669"/>
    <property type="project" value="InterPro"/>
</dbReference>
<keyword evidence="5 6" id="KW-0472">Membrane</keyword>
<organism evidence="7">
    <name type="scientific">Calliphora stygia</name>
    <name type="common">Common brown blowfly</name>
    <dbReference type="NCBI Taxonomy" id="145453"/>
    <lineage>
        <taxon>Eukaryota</taxon>
        <taxon>Metazoa</taxon>
        <taxon>Ecdysozoa</taxon>
        <taxon>Arthropoda</taxon>
        <taxon>Hexapoda</taxon>
        <taxon>Insecta</taxon>
        <taxon>Pterygota</taxon>
        <taxon>Neoptera</taxon>
        <taxon>Endopterygota</taxon>
        <taxon>Diptera</taxon>
        <taxon>Brachycera</taxon>
        <taxon>Muscomorpha</taxon>
        <taxon>Oestroidea</taxon>
        <taxon>Calliphoridae</taxon>
        <taxon>Calliphorinae</taxon>
        <taxon>Calliphora</taxon>
    </lineage>
</organism>
<gene>
    <name evidence="7" type="primary">GR102</name>
</gene>
<evidence type="ECO:0000256" key="6">
    <source>
        <dbReference type="RuleBase" id="RU363108"/>
    </source>
</evidence>
<feature type="transmembrane region" description="Helical" evidence="6">
    <location>
        <begin position="103"/>
        <end position="122"/>
    </location>
</feature>
<accession>A0A068F5L4</accession>
<evidence type="ECO:0000256" key="2">
    <source>
        <dbReference type="ARBA" id="ARBA00022475"/>
    </source>
</evidence>
<dbReference type="GO" id="GO:0005886">
    <property type="term" value="C:plasma membrane"/>
    <property type="evidence" value="ECO:0007669"/>
    <property type="project" value="UniProtKB-SubCell"/>
</dbReference>
<comment type="subcellular location">
    <subcellularLocation>
        <location evidence="1 6">Cell membrane</location>
        <topology evidence="1 6">Multi-pass membrane protein</topology>
    </subcellularLocation>
</comment>
<keyword evidence="2 6" id="KW-1003">Cell membrane</keyword>
<dbReference type="InterPro" id="IPR013604">
    <property type="entry name" value="7TM_chemorcpt"/>
</dbReference>
<feature type="transmembrane region" description="Helical" evidence="6">
    <location>
        <begin position="43"/>
        <end position="60"/>
    </location>
</feature>
<reference evidence="7" key="1">
    <citation type="journal article" date="2015" name="BMC Genomics">
        <title>Chemosensory genes identified in the antennal transcriptome of the blowfly Calliphora stygia.</title>
        <authorList>
            <person name="Leitch O.J."/>
            <person name="Papanicolaou A."/>
            <person name="Lennard C."/>
            <person name="Kirkbride K.P."/>
            <person name="Anderson A."/>
        </authorList>
    </citation>
    <scope>NUCLEOTIDE SEQUENCE</scope>
</reference>
<feature type="transmembrane region" description="Helical" evidence="6">
    <location>
        <begin position="376"/>
        <end position="398"/>
    </location>
</feature>
<keyword evidence="3 6" id="KW-0812">Transmembrane</keyword>
<evidence type="ECO:0000256" key="3">
    <source>
        <dbReference type="ARBA" id="ARBA00022692"/>
    </source>
</evidence>
<dbReference type="AlphaFoldDB" id="A0A068F5L4"/>
<protein>
    <recommendedName>
        <fullName evidence="6">Gustatory receptor</fullName>
    </recommendedName>
</protein>
<comment type="caution">
    <text evidence="6">Lacks conserved residue(s) required for the propagation of feature annotation.</text>
</comment>
<dbReference type="GO" id="GO:0007165">
    <property type="term" value="P:signal transduction"/>
    <property type="evidence" value="ECO:0007669"/>
    <property type="project" value="UniProtKB-KW"/>
</dbReference>
<evidence type="ECO:0000313" key="7">
    <source>
        <dbReference type="EMBL" id="AID61265.1"/>
    </source>
</evidence>
<proteinExistence type="evidence at transcript level"/>
<feature type="transmembrane region" description="Helical" evidence="6">
    <location>
        <begin position="189"/>
        <end position="213"/>
    </location>
</feature>
<dbReference type="Pfam" id="PF08395">
    <property type="entry name" value="7tm_7"/>
    <property type="match status" value="1"/>
</dbReference>
<dbReference type="EMBL" id="KJ702111">
    <property type="protein sequence ID" value="AID61265.1"/>
    <property type="molecule type" value="mRNA"/>
</dbReference>
<keyword evidence="4 6" id="KW-1133">Transmembrane helix</keyword>
<name>A0A068F5L4_CALSG</name>
<evidence type="ECO:0000256" key="5">
    <source>
        <dbReference type="ARBA" id="ARBA00023136"/>
    </source>
</evidence>
<feature type="transmembrane region" description="Helical" evidence="6">
    <location>
        <begin position="267"/>
        <end position="286"/>
    </location>
</feature>